<evidence type="ECO:0000256" key="1">
    <source>
        <dbReference type="SAM" id="MobiDB-lite"/>
    </source>
</evidence>
<sequence length="145" mass="15352">MPISGNGQATTPGSLEAAAGFRDRAHGPIPISVNEVGDDYQVSGWRRPGFDASNPISVFDWVGDDFQVFWGRRPGIVDRFGWATTASSLVAATGIRVPIPISVIEYGDDYQVTGGGGDRASRSDAHQRERAGDDTRFPGGGGRAS</sequence>
<protein>
    <submittedName>
        <fullName evidence="2">Uncharacterized protein</fullName>
    </submittedName>
</protein>
<gene>
    <name evidence="2" type="ORF">AMON00008_LOCUS41568</name>
</gene>
<dbReference type="AlphaFoldDB" id="A0A7S4RYW8"/>
<organism evidence="2">
    <name type="scientific">Alexandrium monilatum</name>
    <dbReference type="NCBI Taxonomy" id="311494"/>
    <lineage>
        <taxon>Eukaryota</taxon>
        <taxon>Sar</taxon>
        <taxon>Alveolata</taxon>
        <taxon>Dinophyceae</taxon>
        <taxon>Gonyaulacales</taxon>
        <taxon>Pyrocystaceae</taxon>
        <taxon>Alexandrium</taxon>
    </lineage>
</organism>
<feature type="compositionally biased region" description="Basic and acidic residues" evidence="1">
    <location>
        <begin position="119"/>
        <end position="136"/>
    </location>
</feature>
<feature type="region of interest" description="Disordered" evidence="1">
    <location>
        <begin position="112"/>
        <end position="145"/>
    </location>
</feature>
<proteinExistence type="predicted"/>
<name>A0A7S4RYW8_9DINO</name>
<dbReference type="EMBL" id="HBNR01059071">
    <property type="protein sequence ID" value="CAE4627284.1"/>
    <property type="molecule type" value="Transcribed_RNA"/>
</dbReference>
<reference evidence="2" key="1">
    <citation type="submission" date="2021-01" db="EMBL/GenBank/DDBJ databases">
        <authorList>
            <person name="Corre E."/>
            <person name="Pelletier E."/>
            <person name="Niang G."/>
            <person name="Scheremetjew M."/>
            <person name="Finn R."/>
            <person name="Kale V."/>
            <person name="Holt S."/>
            <person name="Cochrane G."/>
            <person name="Meng A."/>
            <person name="Brown T."/>
            <person name="Cohen L."/>
        </authorList>
    </citation>
    <scope>NUCLEOTIDE SEQUENCE</scope>
    <source>
        <strain evidence="2">CCMP3105</strain>
    </source>
</reference>
<accession>A0A7S4RYW8</accession>
<evidence type="ECO:0000313" key="2">
    <source>
        <dbReference type="EMBL" id="CAE4627284.1"/>
    </source>
</evidence>